<evidence type="ECO:0000256" key="2">
    <source>
        <dbReference type="RuleBase" id="RU366045"/>
    </source>
</evidence>
<dbReference type="GO" id="GO:0016831">
    <property type="term" value="F:carboxy-lyase activity"/>
    <property type="evidence" value="ECO:0007669"/>
    <property type="project" value="UniProtKB-KW"/>
</dbReference>
<dbReference type="Proteomes" id="UP001530315">
    <property type="component" value="Unassembled WGS sequence"/>
</dbReference>
<evidence type="ECO:0000313" key="5">
    <source>
        <dbReference type="EMBL" id="KAL3772669.1"/>
    </source>
</evidence>
<keyword evidence="6" id="KW-1185">Reference proteome</keyword>
<evidence type="ECO:0000259" key="4">
    <source>
        <dbReference type="Pfam" id="PF04909"/>
    </source>
</evidence>
<feature type="chain" id="PRO_5044784035" description="Amidohydrolase-related domain-containing protein" evidence="3">
    <location>
        <begin position="25"/>
        <end position="319"/>
    </location>
</feature>
<dbReference type="PANTHER" id="PTHR21240:SF19">
    <property type="entry name" value="CATALYTIC_ HYDROLASE"/>
    <property type="match status" value="1"/>
</dbReference>
<proteinExistence type="inferred from homology"/>
<sequence length="319" mass="35157">MSMVPSRSTPISVLSATLLALSAASSIALTMSTASVIDSHLHVWATAEESLVFPYDKAPPSQLQDMASPELLLERMDDAGVDGALIIQPINHKFDHSYVTNALQKYPHKFKGILLHDPSLSVELAVERLEQLVLLGYVGVRFNPYLWPNGELMSEDSGNGLAVYRRCGEMNVPVCVMCFQGFGLHFDDILALIAKSPDTILILDHMGFCALNDDGDKAFGQLLGLAKYRNVFVKVSALFRNTGGVDSYPYDKIKHERFLPLMNEFGAKRLMMGSDFPYVIETEGSYKGAVETVRSWVPAGYDRDAVLGGNAQRLFGSWN</sequence>
<evidence type="ECO:0000313" key="6">
    <source>
        <dbReference type="Proteomes" id="UP001530315"/>
    </source>
</evidence>
<evidence type="ECO:0000256" key="3">
    <source>
        <dbReference type="SAM" id="SignalP"/>
    </source>
</evidence>
<feature type="domain" description="Amidohydrolase-related" evidence="4">
    <location>
        <begin position="37"/>
        <end position="316"/>
    </location>
</feature>
<keyword evidence="1 2" id="KW-0456">Lyase</keyword>
<dbReference type="Pfam" id="PF04909">
    <property type="entry name" value="Amidohydro_2"/>
    <property type="match status" value="1"/>
</dbReference>
<accession>A0ABD3N9A8</accession>
<evidence type="ECO:0000256" key="1">
    <source>
        <dbReference type="ARBA" id="ARBA00023239"/>
    </source>
</evidence>
<dbReference type="InterPro" id="IPR006680">
    <property type="entry name" value="Amidohydro-rel"/>
</dbReference>
<comment type="caution">
    <text evidence="5">The sequence shown here is derived from an EMBL/GenBank/DDBJ whole genome shotgun (WGS) entry which is preliminary data.</text>
</comment>
<reference evidence="5 6" key="1">
    <citation type="submission" date="2024-10" db="EMBL/GenBank/DDBJ databases">
        <title>Updated reference genomes for cyclostephanoid diatoms.</title>
        <authorList>
            <person name="Roberts W.R."/>
            <person name="Alverson A.J."/>
        </authorList>
    </citation>
    <scope>NUCLEOTIDE SEQUENCE [LARGE SCALE GENOMIC DNA]</scope>
    <source>
        <strain evidence="5 6">AJA276-08</strain>
    </source>
</reference>
<dbReference type="InterPro" id="IPR032465">
    <property type="entry name" value="ACMSD"/>
</dbReference>
<feature type="signal peptide" evidence="3">
    <location>
        <begin position="1"/>
        <end position="24"/>
    </location>
</feature>
<organism evidence="5 6">
    <name type="scientific">Stephanodiscus triporus</name>
    <dbReference type="NCBI Taxonomy" id="2934178"/>
    <lineage>
        <taxon>Eukaryota</taxon>
        <taxon>Sar</taxon>
        <taxon>Stramenopiles</taxon>
        <taxon>Ochrophyta</taxon>
        <taxon>Bacillariophyta</taxon>
        <taxon>Coscinodiscophyceae</taxon>
        <taxon>Thalassiosirophycidae</taxon>
        <taxon>Stephanodiscales</taxon>
        <taxon>Stephanodiscaceae</taxon>
        <taxon>Stephanodiscus</taxon>
    </lineage>
</organism>
<comment type="similarity">
    <text evidence="2">Belongs to the metallo-dependent hydrolases superfamily.</text>
</comment>
<dbReference type="AlphaFoldDB" id="A0ABD3N9A8"/>
<name>A0ABD3N9A8_9STRA</name>
<dbReference type="Gene3D" id="3.20.20.140">
    <property type="entry name" value="Metal-dependent hydrolases"/>
    <property type="match status" value="1"/>
</dbReference>
<gene>
    <name evidence="5" type="ORF">ACHAW5_008619</name>
</gene>
<protein>
    <recommendedName>
        <fullName evidence="4">Amidohydrolase-related domain-containing protein</fullName>
    </recommendedName>
</protein>
<dbReference type="EMBL" id="JALLAZ020001572">
    <property type="protein sequence ID" value="KAL3772669.1"/>
    <property type="molecule type" value="Genomic_DNA"/>
</dbReference>
<dbReference type="PANTHER" id="PTHR21240">
    <property type="entry name" value="2-AMINO-3-CARBOXYLMUCONATE-6-SEMIALDEHYDE DECARBOXYLASE"/>
    <property type="match status" value="1"/>
</dbReference>
<dbReference type="SUPFAM" id="SSF51556">
    <property type="entry name" value="Metallo-dependent hydrolases"/>
    <property type="match status" value="1"/>
</dbReference>
<dbReference type="InterPro" id="IPR032466">
    <property type="entry name" value="Metal_Hydrolase"/>
</dbReference>
<keyword evidence="3" id="KW-0732">Signal</keyword>
<keyword evidence="2" id="KW-0210">Decarboxylase</keyword>